<evidence type="ECO:0000256" key="2">
    <source>
        <dbReference type="ARBA" id="ARBA00023043"/>
    </source>
</evidence>
<feature type="region of interest" description="Disordered" evidence="4">
    <location>
        <begin position="361"/>
        <end position="383"/>
    </location>
</feature>
<dbReference type="PROSITE" id="PS50297">
    <property type="entry name" value="ANK_REP_REGION"/>
    <property type="match status" value="3"/>
</dbReference>
<sequence>MMYEQEEIQYGRPLPIIYEELCRKQSHLYFNSQFRTTVAYGRVEDVKYYLESGADINSRTADGLSIICLAMRKNRYDVAEFLLSRGADANAPVELEGSFAGYTPLHVSLRERQWEFVKLLLCNHQVDVNITAADGSLPIHYAIVSGKLDVLRLLLDRGANVNVEFSKRLYDKLFVYKIWSDKCKNYTLLAHAMLSKNLNMMELLINHGADIATVSAKKVALFYAIESDQPAIVKFLLHKIETKVDLKMFLEKITVHGFKPIQYAVLMGNVQIVEVLLEAGADSNSEFKRVHYTKYLGYKSWNKKLSNTMSLLTHATNKDNVEMTTILQKFGAKDNDAVCEPTYALCSSNCNIVKSVGESREQRAEELGGGQSTCTEKPRRDRS</sequence>
<accession>A0AAV7IJC7</accession>
<dbReference type="Pfam" id="PF12796">
    <property type="entry name" value="Ank_2"/>
    <property type="match status" value="2"/>
</dbReference>
<reference evidence="5 6" key="1">
    <citation type="journal article" date="2021" name="J. Hered.">
        <title>A chromosome-level genome assembly of the parasitoid wasp, Cotesia glomerata (Hymenoptera: Braconidae).</title>
        <authorList>
            <person name="Pinto B.J."/>
            <person name="Weis J.J."/>
            <person name="Gamble T."/>
            <person name="Ode P.J."/>
            <person name="Paul R."/>
            <person name="Zaspel J.M."/>
        </authorList>
    </citation>
    <scope>NUCLEOTIDE SEQUENCE [LARGE SCALE GENOMIC DNA]</scope>
    <source>
        <strain evidence="5">CgM1</strain>
    </source>
</reference>
<dbReference type="InterPro" id="IPR002110">
    <property type="entry name" value="Ankyrin_rpt"/>
</dbReference>
<dbReference type="SMART" id="SM00248">
    <property type="entry name" value="ANK"/>
    <property type="match status" value="7"/>
</dbReference>
<evidence type="ECO:0000256" key="4">
    <source>
        <dbReference type="SAM" id="MobiDB-lite"/>
    </source>
</evidence>
<keyword evidence="6" id="KW-1185">Reference proteome</keyword>
<feature type="repeat" description="ANK" evidence="3">
    <location>
        <begin position="134"/>
        <end position="166"/>
    </location>
</feature>
<keyword evidence="2 3" id="KW-0040">ANK repeat</keyword>
<dbReference type="Proteomes" id="UP000826195">
    <property type="component" value="Unassembled WGS sequence"/>
</dbReference>
<dbReference type="PRINTS" id="PR01415">
    <property type="entry name" value="ANKYRIN"/>
</dbReference>
<evidence type="ECO:0000256" key="3">
    <source>
        <dbReference type="PROSITE-ProRule" id="PRU00023"/>
    </source>
</evidence>
<evidence type="ECO:0000313" key="6">
    <source>
        <dbReference type="Proteomes" id="UP000826195"/>
    </source>
</evidence>
<comment type="caution">
    <text evidence="5">The sequence shown here is derived from an EMBL/GenBank/DDBJ whole genome shotgun (WGS) entry which is preliminary data.</text>
</comment>
<dbReference type="InterPro" id="IPR036770">
    <property type="entry name" value="Ankyrin_rpt-contain_sf"/>
</dbReference>
<dbReference type="EMBL" id="JAHXZJ010001864">
    <property type="protein sequence ID" value="KAH0550524.1"/>
    <property type="molecule type" value="Genomic_DNA"/>
</dbReference>
<dbReference type="Pfam" id="PF00023">
    <property type="entry name" value="Ank"/>
    <property type="match status" value="2"/>
</dbReference>
<gene>
    <name evidence="5" type="ORF">KQX54_020002</name>
</gene>
<name>A0AAV7IJC7_COTGL</name>
<feature type="repeat" description="ANK" evidence="3">
    <location>
        <begin position="184"/>
        <end position="216"/>
    </location>
</feature>
<protein>
    <submittedName>
        <fullName evidence="5">Uncharacterized protein</fullName>
    </submittedName>
</protein>
<proteinExistence type="predicted"/>
<dbReference type="PANTHER" id="PTHR24198">
    <property type="entry name" value="ANKYRIN REPEAT AND PROTEIN KINASE DOMAIN-CONTAINING PROTEIN"/>
    <property type="match status" value="1"/>
</dbReference>
<dbReference type="Gene3D" id="1.25.40.20">
    <property type="entry name" value="Ankyrin repeat-containing domain"/>
    <property type="match status" value="2"/>
</dbReference>
<evidence type="ECO:0000256" key="1">
    <source>
        <dbReference type="ARBA" id="ARBA00022737"/>
    </source>
</evidence>
<dbReference type="PROSITE" id="PS50088">
    <property type="entry name" value="ANK_REPEAT"/>
    <property type="match status" value="4"/>
</dbReference>
<keyword evidence="1" id="KW-0677">Repeat</keyword>
<dbReference type="SUPFAM" id="SSF48403">
    <property type="entry name" value="Ankyrin repeat"/>
    <property type="match status" value="1"/>
</dbReference>
<dbReference type="PANTHER" id="PTHR24198:SF165">
    <property type="entry name" value="ANKYRIN REPEAT-CONTAINING PROTEIN-RELATED"/>
    <property type="match status" value="1"/>
</dbReference>
<feature type="repeat" description="ANK" evidence="3">
    <location>
        <begin position="256"/>
        <end position="288"/>
    </location>
</feature>
<feature type="repeat" description="ANK" evidence="3">
    <location>
        <begin position="62"/>
        <end position="94"/>
    </location>
</feature>
<evidence type="ECO:0000313" key="5">
    <source>
        <dbReference type="EMBL" id="KAH0550524.1"/>
    </source>
</evidence>
<dbReference type="AlphaFoldDB" id="A0AAV7IJC7"/>
<organism evidence="5 6">
    <name type="scientific">Cotesia glomerata</name>
    <name type="common">Lepidopteran parasitic wasp</name>
    <name type="synonym">Apanteles glomeratus</name>
    <dbReference type="NCBI Taxonomy" id="32391"/>
    <lineage>
        <taxon>Eukaryota</taxon>
        <taxon>Metazoa</taxon>
        <taxon>Ecdysozoa</taxon>
        <taxon>Arthropoda</taxon>
        <taxon>Hexapoda</taxon>
        <taxon>Insecta</taxon>
        <taxon>Pterygota</taxon>
        <taxon>Neoptera</taxon>
        <taxon>Endopterygota</taxon>
        <taxon>Hymenoptera</taxon>
        <taxon>Apocrita</taxon>
        <taxon>Ichneumonoidea</taxon>
        <taxon>Braconidae</taxon>
        <taxon>Microgastrinae</taxon>
        <taxon>Cotesia</taxon>
    </lineage>
</organism>